<proteinExistence type="predicted"/>
<dbReference type="EMBL" id="JAGPXD010000002">
    <property type="protein sequence ID" value="KAH7366969.1"/>
    <property type="molecule type" value="Genomic_DNA"/>
</dbReference>
<dbReference type="Proteomes" id="UP000813385">
    <property type="component" value="Unassembled WGS sequence"/>
</dbReference>
<name>A0A8K0TP61_9PEZI</name>
<comment type="caution">
    <text evidence="1">The sequence shown here is derived from an EMBL/GenBank/DDBJ whole genome shotgun (WGS) entry which is preliminary data.</text>
</comment>
<keyword evidence="2" id="KW-1185">Reference proteome</keyword>
<evidence type="ECO:0000313" key="2">
    <source>
        <dbReference type="Proteomes" id="UP000813385"/>
    </source>
</evidence>
<evidence type="ECO:0000313" key="1">
    <source>
        <dbReference type="EMBL" id="KAH7366969.1"/>
    </source>
</evidence>
<organism evidence="1 2">
    <name type="scientific">Plectosphaerella cucumerina</name>
    <dbReference type="NCBI Taxonomy" id="40658"/>
    <lineage>
        <taxon>Eukaryota</taxon>
        <taxon>Fungi</taxon>
        <taxon>Dikarya</taxon>
        <taxon>Ascomycota</taxon>
        <taxon>Pezizomycotina</taxon>
        <taxon>Sordariomycetes</taxon>
        <taxon>Hypocreomycetidae</taxon>
        <taxon>Glomerellales</taxon>
        <taxon>Plectosphaerellaceae</taxon>
        <taxon>Plectosphaerella</taxon>
    </lineage>
</organism>
<reference evidence="1" key="1">
    <citation type="journal article" date="2021" name="Nat. Commun.">
        <title>Genetic determinants of endophytism in the Arabidopsis root mycobiome.</title>
        <authorList>
            <person name="Mesny F."/>
            <person name="Miyauchi S."/>
            <person name="Thiergart T."/>
            <person name="Pickel B."/>
            <person name="Atanasova L."/>
            <person name="Karlsson M."/>
            <person name="Huettel B."/>
            <person name="Barry K.W."/>
            <person name="Haridas S."/>
            <person name="Chen C."/>
            <person name="Bauer D."/>
            <person name="Andreopoulos W."/>
            <person name="Pangilinan J."/>
            <person name="LaButti K."/>
            <person name="Riley R."/>
            <person name="Lipzen A."/>
            <person name="Clum A."/>
            <person name="Drula E."/>
            <person name="Henrissat B."/>
            <person name="Kohler A."/>
            <person name="Grigoriev I.V."/>
            <person name="Martin F.M."/>
            <person name="Hacquard S."/>
        </authorList>
    </citation>
    <scope>NUCLEOTIDE SEQUENCE</scope>
    <source>
        <strain evidence="1">MPI-CAGE-AT-0016</strain>
    </source>
</reference>
<sequence length="124" mass="13724">MSSNDQIYKHQQYDDDVILQSAAEQDPNYDRELSKRGAPQDYLITKTRVVKSMPKQKEVKPDGKLKSLLGKFKSPALKRYEEAPKVEGKTYHVNEKGEIIETTTTKAAGRPGWVGGLVMGGGGA</sequence>
<gene>
    <name evidence="1" type="ORF">B0T11DRAFT_315526</name>
</gene>
<dbReference type="AlphaFoldDB" id="A0A8K0TP61"/>
<protein>
    <submittedName>
        <fullName evidence="1">Uncharacterized protein</fullName>
    </submittedName>
</protein>
<dbReference type="OrthoDB" id="10412105at2759"/>
<accession>A0A8K0TP61</accession>